<reference evidence="1 2" key="1">
    <citation type="submission" date="2019-08" db="EMBL/GenBank/DDBJ databases">
        <title>Hyperibacter terrae gen. nov., sp. nov. and Hyperibacter viscosus sp. nov., two new members in the family Rhodospirillaceae isolated from the rhizosphere of Hypericum perforatum.</title>
        <authorList>
            <person name="Noviana Z."/>
        </authorList>
    </citation>
    <scope>NUCLEOTIDE SEQUENCE [LARGE SCALE GENOMIC DNA]</scope>
    <source>
        <strain evidence="1 2">R5913</strain>
    </source>
</reference>
<dbReference type="OrthoDB" id="8482294at2"/>
<evidence type="ECO:0000313" key="2">
    <source>
        <dbReference type="Proteomes" id="UP000326202"/>
    </source>
</evidence>
<name>A0A5J6MMA4_9PROT</name>
<dbReference type="RefSeq" id="WP_151178656.1">
    <property type="nucleotide sequence ID" value="NZ_CP042906.1"/>
</dbReference>
<accession>A0A5J6MMA4</accession>
<dbReference type="AlphaFoldDB" id="A0A5J6MMA4"/>
<dbReference type="Proteomes" id="UP000326202">
    <property type="component" value="Chromosome"/>
</dbReference>
<organism evidence="1 2">
    <name type="scientific">Hypericibacter terrae</name>
    <dbReference type="NCBI Taxonomy" id="2602015"/>
    <lineage>
        <taxon>Bacteria</taxon>
        <taxon>Pseudomonadati</taxon>
        <taxon>Pseudomonadota</taxon>
        <taxon>Alphaproteobacteria</taxon>
        <taxon>Rhodospirillales</taxon>
        <taxon>Dongiaceae</taxon>
        <taxon>Hypericibacter</taxon>
    </lineage>
</organism>
<keyword evidence="2" id="KW-1185">Reference proteome</keyword>
<dbReference type="EMBL" id="CP042906">
    <property type="protein sequence ID" value="QEX18503.1"/>
    <property type="molecule type" value="Genomic_DNA"/>
</dbReference>
<proteinExistence type="predicted"/>
<protein>
    <submittedName>
        <fullName evidence="1">Uncharacterized protein</fullName>
    </submittedName>
</protein>
<sequence>MADPTFQPKVYLTSGGDKQVVASGGEIDVETGGALKIAGTDRTAALATAPAGVVAGYKIARGSSALDGSNPTTIATGLATIVAAVATLKGTSAPGDNTSVLTVNYAGSDGNLDIYAWKNTSGSDPTLVASTGTENFDWIAIGT</sequence>
<dbReference type="KEGG" id="htq:FRZ44_38100"/>
<evidence type="ECO:0000313" key="1">
    <source>
        <dbReference type="EMBL" id="QEX18503.1"/>
    </source>
</evidence>
<gene>
    <name evidence="1" type="ORF">FRZ44_38100</name>
</gene>